<dbReference type="EMBL" id="CP097332">
    <property type="protein sequence ID" value="UQX87092.1"/>
    <property type="molecule type" value="Genomic_DNA"/>
</dbReference>
<protein>
    <recommendedName>
        <fullName evidence="3">carbonic anhydrase</fullName>
        <ecNumber evidence="3">4.2.1.1</ecNumber>
    </recommendedName>
</protein>
<evidence type="ECO:0000313" key="9">
    <source>
        <dbReference type="Proteomes" id="UP001056336"/>
    </source>
</evidence>
<reference evidence="8" key="2">
    <citation type="submission" date="2022-05" db="EMBL/GenBank/DDBJ databases">
        <authorList>
            <person name="Kim J.-S."/>
            <person name="Lee K."/>
            <person name="Suh M."/>
            <person name="Eom M."/>
            <person name="Kim J.-S."/>
            <person name="Kim D.-S."/>
            <person name="Ko S.-H."/>
            <person name="Shin Y."/>
            <person name="Lee J.-S."/>
        </authorList>
    </citation>
    <scope>NUCLEOTIDE SEQUENCE</scope>
    <source>
        <strain evidence="8">N237</strain>
    </source>
</reference>
<dbReference type="InterPro" id="IPR036874">
    <property type="entry name" value="Carbonic_anhydrase_sf"/>
</dbReference>
<comment type="catalytic activity">
    <reaction evidence="7">
        <text>hydrogencarbonate + H(+) = CO2 + H2O</text>
        <dbReference type="Rhea" id="RHEA:10748"/>
        <dbReference type="ChEBI" id="CHEBI:15377"/>
        <dbReference type="ChEBI" id="CHEBI:15378"/>
        <dbReference type="ChEBI" id="CHEBI:16526"/>
        <dbReference type="ChEBI" id="CHEBI:17544"/>
        <dbReference type="EC" id="4.2.1.1"/>
    </reaction>
</comment>
<dbReference type="PANTHER" id="PTHR43175:SF3">
    <property type="entry name" value="CARBON DISULFIDE HYDROLASE"/>
    <property type="match status" value="1"/>
</dbReference>
<dbReference type="SUPFAM" id="SSF53056">
    <property type="entry name" value="beta-carbonic anhydrase, cab"/>
    <property type="match status" value="1"/>
</dbReference>
<gene>
    <name evidence="8" type="ORF">M6D93_12345</name>
</gene>
<dbReference type="EC" id="4.2.1.1" evidence="3"/>
<comment type="cofactor">
    <cofactor evidence="1">
        <name>Zn(2+)</name>
        <dbReference type="ChEBI" id="CHEBI:29105"/>
    </cofactor>
</comment>
<comment type="function">
    <text evidence="6">Catalyzes the reversible hydration of carbon dioxide to form bicarbonate.</text>
</comment>
<keyword evidence="5" id="KW-0862">Zinc</keyword>
<evidence type="ECO:0000256" key="3">
    <source>
        <dbReference type="ARBA" id="ARBA00012925"/>
    </source>
</evidence>
<keyword evidence="9" id="KW-1185">Reference proteome</keyword>
<dbReference type="InterPro" id="IPR001765">
    <property type="entry name" value="Carbonic_anhydrase"/>
</dbReference>
<evidence type="ECO:0000256" key="4">
    <source>
        <dbReference type="ARBA" id="ARBA00022723"/>
    </source>
</evidence>
<evidence type="ECO:0000256" key="6">
    <source>
        <dbReference type="ARBA" id="ARBA00024993"/>
    </source>
</evidence>
<evidence type="ECO:0000313" key="8">
    <source>
        <dbReference type="EMBL" id="UQX87092.1"/>
    </source>
</evidence>
<dbReference type="PANTHER" id="PTHR43175">
    <property type="entry name" value="CARBONIC ANHYDRASE"/>
    <property type="match status" value="1"/>
</dbReference>
<sequence length="171" mass="18104">MSTSQNWTERNAGFASKHYDPSLRIMPSLKTIVIGCVDPRVDPTDVLGLDPGEVAAIRNVGGRITPDTLDELAMLRAVTQAAGGDIGPGWEFVVLHHTDCGITRLQNKPELLAAYFNVNATHLPDKAVGDPKAAVVGDVAVLRADPRLPGVTVSGLVYDVATGRLETVVAP</sequence>
<keyword evidence="4" id="KW-0479">Metal-binding</keyword>
<name>A0ABY4QV15_9ACTN</name>
<evidence type="ECO:0000256" key="5">
    <source>
        <dbReference type="ARBA" id="ARBA00022833"/>
    </source>
</evidence>
<dbReference type="RefSeq" id="WP_249769537.1">
    <property type="nucleotide sequence ID" value="NZ_CP097332.1"/>
</dbReference>
<dbReference type="Gene3D" id="3.40.1050.10">
    <property type="entry name" value="Carbonic anhydrase"/>
    <property type="match status" value="1"/>
</dbReference>
<dbReference type="Proteomes" id="UP001056336">
    <property type="component" value="Chromosome"/>
</dbReference>
<proteinExistence type="inferred from homology"/>
<dbReference type="Pfam" id="PF00484">
    <property type="entry name" value="Pro_CA"/>
    <property type="match status" value="1"/>
</dbReference>
<dbReference type="SMART" id="SM00947">
    <property type="entry name" value="Pro_CA"/>
    <property type="match status" value="1"/>
</dbReference>
<comment type="similarity">
    <text evidence="2">Belongs to the beta-class carbonic anhydrase family.</text>
</comment>
<organism evidence="8 9">
    <name type="scientific">Jatrophihabitans telluris</name>
    <dbReference type="NCBI Taxonomy" id="2038343"/>
    <lineage>
        <taxon>Bacteria</taxon>
        <taxon>Bacillati</taxon>
        <taxon>Actinomycetota</taxon>
        <taxon>Actinomycetes</taxon>
        <taxon>Jatrophihabitantales</taxon>
        <taxon>Jatrophihabitantaceae</taxon>
        <taxon>Jatrophihabitans</taxon>
    </lineage>
</organism>
<evidence type="ECO:0000256" key="2">
    <source>
        <dbReference type="ARBA" id="ARBA00006217"/>
    </source>
</evidence>
<evidence type="ECO:0000256" key="7">
    <source>
        <dbReference type="ARBA" id="ARBA00048348"/>
    </source>
</evidence>
<accession>A0ABY4QV15</accession>
<evidence type="ECO:0000256" key="1">
    <source>
        <dbReference type="ARBA" id="ARBA00001947"/>
    </source>
</evidence>
<reference evidence="8" key="1">
    <citation type="journal article" date="2018" name="Int. J. Syst. Evol. Microbiol.">
        <title>Jatrophihabitans telluris sp. nov., isolated from sediment soil of lava forest wetlands and the emended description of the genus Jatrophihabitans.</title>
        <authorList>
            <person name="Lee K.C."/>
            <person name="Suh M.K."/>
            <person name="Eom M.K."/>
            <person name="Kim K.K."/>
            <person name="Kim J.S."/>
            <person name="Kim D.S."/>
            <person name="Ko S.H."/>
            <person name="Shin Y.K."/>
            <person name="Lee J.S."/>
        </authorList>
    </citation>
    <scope>NUCLEOTIDE SEQUENCE</scope>
    <source>
        <strain evidence="8">N237</strain>
    </source>
</reference>